<sequence length="98" mass="11920">MYEIVIITADYEGWWLFEEWRDDVTESFIFNDYPTMKIKYDEIYQLLQDKYTSVKIGKYHIPAFFNCCEIQYCEDCDDDVQIYHSLIALENDTILEMK</sequence>
<dbReference type="RefSeq" id="WP_068130041.1">
    <property type="nucleotide sequence ID" value="NZ_CP136964.1"/>
</dbReference>
<evidence type="ECO:0000313" key="1">
    <source>
        <dbReference type="EMBL" id="WOS96581.1"/>
    </source>
</evidence>
<proteinExistence type="predicted"/>
<dbReference type="EMBL" id="CP136964">
    <property type="protein sequence ID" value="WOS96581.1"/>
    <property type="molecule type" value="Genomic_DNA"/>
</dbReference>
<protein>
    <submittedName>
        <fullName evidence="1">DUF1033 family protein</fullName>
    </submittedName>
</protein>
<accession>A0AAF0YJC4</accession>
<evidence type="ECO:0000313" key="2">
    <source>
        <dbReference type="Proteomes" id="UP000243626"/>
    </source>
</evidence>
<name>A0AAF0YJC4_9STAP</name>
<keyword evidence="2" id="KW-1185">Reference proteome</keyword>
<dbReference type="AlphaFoldDB" id="A0AAF0YJC4"/>
<gene>
    <name evidence="1" type="ORF">CJ229_002220</name>
</gene>
<organism evidence="1 2">
    <name type="scientific">Nosocomiicoccus massiliensis</name>
    <dbReference type="NCBI Taxonomy" id="1232430"/>
    <lineage>
        <taxon>Bacteria</taxon>
        <taxon>Bacillati</taxon>
        <taxon>Bacillota</taxon>
        <taxon>Bacilli</taxon>
        <taxon>Bacillales</taxon>
        <taxon>Staphylococcaceae</taxon>
        <taxon>Nosocomiicoccus</taxon>
    </lineage>
</organism>
<dbReference type="InterPro" id="IPR010434">
    <property type="entry name" value="DUF1033"/>
</dbReference>
<reference evidence="2" key="1">
    <citation type="submission" date="2017-09" db="EMBL/GenBank/DDBJ databases">
        <title>Bacterial strain isolated from the female urinary microbiota.</title>
        <authorList>
            <person name="Thomas-White K."/>
            <person name="Kumar N."/>
            <person name="Forster S."/>
            <person name="Putonti C."/>
            <person name="Lawley T."/>
            <person name="Wolfe A.J."/>
        </authorList>
    </citation>
    <scope>NUCLEOTIDE SEQUENCE [LARGE SCALE GENOMIC DNA]</scope>
    <source>
        <strain evidence="2">UMB0959</strain>
    </source>
</reference>
<reference evidence="1 2" key="2">
    <citation type="submission" date="2023-10" db="EMBL/GenBank/DDBJ databases">
        <authorList>
            <person name="Choi B."/>
        </authorList>
    </citation>
    <scope>NUCLEOTIDE SEQUENCE [LARGE SCALE GENOMIC DNA]</scope>
    <source>
        <strain evidence="1 2">UMB0959</strain>
    </source>
</reference>
<dbReference type="Pfam" id="PF06279">
    <property type="entry name" value="DUF1033"/>
    <property type="match status" value="1"/>
</dbReference>
<dbReference type="Proteomes" id="UP000243626">
    <property type="component" value="Chromosome"/>
</dbReference>
<dbReference type="KEGG" id="nmy:CJ229_002220"/>